<comment type="caution">
    <text evidence="1">The sequence shown here is derived from an EMBL/GenBank/DDBJ whole genome shotgun (WGS) entry which is preliminary data.</text>
</comment>
<proteinExistence type="predicted"/>
<dbReference type="Proteomes" id="UP001303046">
    <property type="component" value="Unassembled WGS sequence"/>
</dbReference>
<evidence type="ECO:0000313" key="2">
    <source>
        <dbReference type="Proteomes" id="UP001303046"/>
    </source>
</evidence>
<sequence length="77" mass="8615">MHGIIRATWWCKMEFPMFSSGEPVGKLVKISFLLRGIPSARGAMNAKVQTCVSRDCNLRVSAYPHSYPSIPVPARKH</sequence>
<reference evidence="1 2" key="1">
    <citation type="submission" date="2023-08" db="EMBL/GenBank/DDBJ databases">
        <title>A Necator americanus chromosomal reference genome.</title>
        <authorList>
            <person name="Ilik V."/>
            <person name="Petrzelkova K.J."/>
            <person name="Pardy F."/>
            <person name="Fuh T."/>
            <person name="Niatou-Singa F.S."/>
            <person name="Gouil Q."/>
            <person name="Baker L."/>
            <person name="Ritchie M.E."/>
            <person name="Jex A.R."/>
            <person name="Gazzola D."/>
            <person name="Li H."/>
            <person name="Toshio Fujiwara R."/>
            <person name="Zhan B."/>
            <person name="Aroian R.V."/>
            <person name="Pafco B."/>
            <person name="Schwarz E.M."/>
        </authorList>
    </citation>
    <scope>NUCLEOTIDE SEQUENCE [LARGE SCALE GENOMIC DNA]</scope>
    <source>
        <strain evidence="1 2">Aroian</strain>
        <tissue evidence="1">Whole animal</tissue>
    </source>
</reference>
<gene>
    <name evidence="1" type="primary">Necator_chrIII.g11380</name>
    <name evidence="1" type="ORF">RB195_010615</name>
</gene>
<evidence type="ECO:0000313" key="1">
    <source>
        <dbReference type="EMBL" id="KAK6743462.1"/>
    </source>
</evidence>
<dbReference type="EMBL" id="JAVFWL010000003">
    <property type="protein sequence ID" value="KAK6743462.1"/>
    <property type="molecule type" value="Genomic_DNA"/>
</dbReference>
<keyword evidence="2" id="KW-1185">Reference proteome</keyword>
<organism evidence="1 2">
    <name type="scientific">Necator americanus</name>
    <name type="common">Human hookworm</name>
    <dbReference type="NCBI Taxonomy" id="51031"/>
    <lineage>
        <taxon>Eukaryota</taxon>
        <taxon>Metazoa</taxon>
        <taxon>Ecdysozoa</taxon>
        <taxon>Nematoda</taxon>
        <taxon>Chromadorea</taxon>
        <taxon>Rhabditida</taxon>
        <taxon>Rhabditina</taxon>
        <taxon>Rhabditomorpha</taxon>
        <taxon>Strongyloidea</taxon>
        <taxon>Ancylostomatidae</taxon>
        <taxon>Bunostominae</taxon>
        <taxon>Necator</taxon>
    </lineage>
</organism>
<accession>A0ABR1CYQ8</accession>
<protein>
    <submittedName>
        <fullName evidence="1">Uncharacterized protein</fullName>
    </submittedName>
</protein>
<name>A0ABR1CYQ8_NECAM</name>